<evidence type="ECO:0000256" key="2">
    <source>
        <dbReference type="ARBA" id="ARBA00023235"/>
    </source>
</evidence>
<dbReference type="GO" id="GO:0006457">
    <property type="term" value="P:protein folding"/>
    <property type="evidence" value="ECO:0007669"/>
    <property type="project" value="InterPro"/>
</dbReference>
<reference evidence="4" key="2">
    <citation type="submission" date="2013-10" db="EMBL/GenBank/DDBJ databases">
        <authorList>
            <person name="Aslett M."/>
        </authorList>
    </citation>
    <scope>NUCLEOTIDE SEQUENCE [LARGE SCALE GENOMIC DNA]</scope>
    <source>
        <strain evidence="4">Houghton</strain>
    </source>
</reference>
<dbReference type="EMBL" id="HG670635">
    <property type="protein sequence ID" value="CDI77364.1"/>
    <property type="molecule type" value="Genomic_DNA"/>
</dbReference>
<dbReference type="GO" id="GO:0003755">
    <property type="term" value="F:peptidyl-prolyl cis-trans isomerase activity"/>
    <property type="evidence" value="ECO:0007669"/>
    <property type="project" value="UniProtKB-KW"/>
</dbReference>
<dbReference type="Pfam" id="PF05698">
    <property type="entry name" value="Trigger_C"/>
    <property type="match status" value="1"/>
</dbReference>
<evidence type="ECO:0000313" key="5">
    <source>
        <dbReference type="Proteomes" id="UP000018050"/>
    </source>
</evidence>
<dbReference type="GO" id="GO:0015031">
    <property type="term" value="P:protein transport"/>
    <property type="evidence" value="ECO:0007669"/>
    <property type="project" value="InterPro"/>
</dbReference>
<dbReference type="AlphaFoldDB" id="U6GFK5"/>
<evidence type="ECO:0000259" key="3">
    <source>
        <dbReference type="Pfam" id="PF05698"/>
    </source>
</evidence>
<evidence type="ECO:0000313" key="4">
    <source>
        <dbReference type="EMBL" id="CDI77364.1"/>
    </source>
</evidence>
<proteinExistence type="predicted"/>
<dbReference type="OrthoDB" id="354221at2759"/>
<keyword evidence="2" id="KW-0413">Isomerase</keyword>
<dbReference type="InterPro" id="IPR037041">
    <property type="entry name" value="Trigger_fac_C_sf"/>
</dbReference>
<gene>
    <name evidence="4" type="ORF">EAH_00023700</name>
</gene>
<dbReference type="SUPFAM" id="SSF109998">
    <property type="entry name" value="Triger factor/SurA peptide-binding domain-like"/>
    <property type="match status" value="1"/>
</dbReference>
<dbReference type="Gene3D" id="1.10.3120.10">
    <property type="entry name" value="Trigger factor, C-terminal domain"/>
    <property type="match status" value="1"/>
</dbReference>
<dbReference type="InterPro" id="IPR027304">
    <property type="entry name" value="Trigger_fact/SurA_dom_sf"/>
</dbReference>
<evidence type="ECO:0000256" key="1">
    <source>
        <dbReference type="ARBA" id="ARBA00023110"/>
    </source>
</evidence>
<dbReference type="VEuPathDB" id="ToxoDB:EAH_00023700"/>
<organism evidence="4 5">
    <name type="scientific">Eimeria acervulina</name>
    <name type="common">Coccidian parasite</name>
    <dbReference type="NCBI Taxonomy" id="5801"/>
    <lineage>
        <taxon>Eukaryota</taxon>
        <taxon>Sar</taxon>
        <taxon>Alveolata</taxon>
        <taxon>Apicomplexa</taxon>
        <taxon>Conoidasida</taxon>
        <taxon>Coccidia</taxon>
        <taxon>Eucoccidiorida</taxon>
        <taxon>Eimeriorina</taxon>
        <taxon>Eimeriidae</taxon>
        <taxon>Eimeria</taxon>
    </lineage>
</organism>
<accession>U6GFK5</accession>
<dbReference type="RefSeq" id="XP_013252277.1">
    <property type="nucleotide sequence ID" value="XM_013396823.1"/>
</dbReference>
<feature type="domain" description="Trigger factor C-terminal" evidence="3">
    <location>
        <begin position="5"/>
        <end position="158"/>
    </location>
</feature>
<keyword evidence="5" id="KW-1185">Reference proteome</keyword>
<protein>
    <recommendedName>
        <fullName evidence="3">Trigger factor C-terminal domain-containing protein</fullName>
    </recommendedName>
</protein>
<dbReference type="Proteomes" id="UP000018050">
    <property type="component" value="Unassembled WGS sequence"/>
</dbReference>
<name>U6GFK5_EIMAC</name>
<keyword evidence="1" id="KW-0697">Rotamase</keyword>
<dbReference type="GeneID" id="25270440"/>
<sequence>MTREELLKAVEAAEEEIAENSASKHALGAAAQALDEITQVEIPESLFETQAEATWRQQVRAREFQGEKDKKTRNKEEFIKWKEENRKGIENILRTAFAIQAVFQKENLKVDEIKLQRDLAKAMLQTNEEAPEMVSKQLYKKAQAAAVYEFILKNANVEYYVDDTPAEITVQPEGTGIPQQGVRAFPKGVDIAEWHKTRQETIERRNELKEKAQKFFIDPKTLKKFDQNDSNKL</sequence>
<dbReference type="InterPro" id="IPR008880">
    <property type="entry name" value="Trigger_fac_C"/>
</dbReference>
<reference evidence="4" key="1">
    <citation type="submission" date="2013-10" db="EMBL/GenBank/DDBJ databases">
        <title>Genomic analysis of the causative agents of coccidiosis in chickens.</title>
        <authorList>
            <person name="Reid A.J."/>
            <person name="Blake D."/>
            <person name="Billington K."/>
            <person name="Browne H."/>
            <person name="Dunn M."/>
            <person name="Hung S."/>
            <person name="Kawahara F."/>
            <person name="Miranda-Saavedra D."/>
            <person name="Mourier T."/>
            <person name="Nagra H."/>
            <person name="Otto T.D."/>
            <person name="Rawlings N."/>
            <person name="Sanchez A."/>
            <person name="Sanders M."/>
            <person name="Subramaniam C."/>
            <person name="Tay Y."/>
            <person name="Dear P."/>
            <person name="Doerig C."/>
            <person name="Gruber A."/>
            <person name="Parkinson J."/>
            <person name="Shirley M."/>
            <person name="Wan K.L."/>
            <person name="Berriman M."/>
            <person name="Tomley F."/>
            <person name="Pain A."/>
        </authorList>
    </citation>
    <scope>NUCLEOTIDE SEQUENCE [LARGE SCALE GENOMIC DNA]</scope>
    <source>
        <strain evidence="4">Houghton</strain>
    </source>
</reference>